<evidence type="ECO:0000256" key="1">
    <source>
        <dbReference type="ARBA" id="ARBA00001031"/>
    </source>
</evidence>
<evidence type="ECO:0000256" key="2">
    <source>
        <dbReference type="ARBA" id="ARBA00012916"/>
    </source>
</evidence>
<dbReference type="InterPro" id="IPR047084">
    <property type="entry name" value="GFAT_N"/>
</dbReference>
<evidence type="ECO:0000256" key="5">
    <source>
        <dbReference type="ARBA" id="ARBA00022679"/>
    </source>
</evidence>
<keyword evidence="6" id="KW-0315">Glutamine amidotransferase</keyword>
<evidence type="ECO:0000313" key="8">
    <source>
        <dbReference type="EMBL" id="PIV45309.1"/>
    </source>
</evidence>
<evidence type="ECO:0000259" key="7">
    <source>
        <dbReference type="PROSITE" id="PS51278"/>
    </source>
</evidence>
<name>A0A2M7DA23_9BACT</name>
<keyword evidence="5 8" id="KW-0808">Transferase</keyword>
<dbReference type="Proteomes" id="UP000230864">
    <property type="component" value="Unassembled WGS sequence"/>
</dbReference>
<dbReference type="PANTHER" id="PTHR10937:SF0">
    <property type="entry name" value="GLUTAMINE--FRUCTOSE-6-PHOSPHATE TRANSAMINASE (ISOMERIZING)"/>
    <property type="match status" value="1"/>
</dbReference>
<gene>
    <name evidence="8" type="ORF">COS25_00480</name>
</gene>
<dbReference type="Pfam" id="PF13522">
    <property type="entry name" value="GATase_6"/>
    <property type="match status" value="1"/>
</dbReference>
<evidence type="ECO:0000313" key="9">
    <source>
        <dbReference type="Proteomes" id="UP000230864"/>
    </source>
</evidence>
<dbReference type="AlphaFoldDB" id="A0A2M7DA23"/>
<dbReference type="Gene3D" id="3.60.20.10">
    <property type="entry name" value="Glutamine Phosphoribosylpyrophosphate, subunit 1, domain 1"/>
    <property type="match status" value="1"/>
</dbReference>
<accession>A0A2M7DA23</accession>
<dbReference type="EMBL" id="PETZ01000011">
    <property type="protein sequence ID" value="PIV45309.1"/>
    <property type="molecule type" value="Genomic_DNA"/>
</dbReference>
<feature type="domain" description="Glutamine amidotransferase type-2" evidence="7">
    <location>
        <begin position="2"/>
        <end position="181"/>
    </location>
</feature>
<sequence length="181" mass="20001">MCGIVGYIGKKPAFPILLSGLKRLEYRGYDSFGFFVLNKGNPFLFKKVGKISEAEGDLSNFKVDGEIGIAHTRWATTGGVTEANAHPHCDCQKNIYLVHNGIIENYKELKEQLIKEGHKFNSETDTEVLAHLIEKFFQGNLEEAVRKALGYVKGTYGLAVISKNDPDKIVAARLSSPLLLG</sequence>
<dbReference type="InterPro" id="IPR017932">
    <property type="entry name" value="GATase_2_dom"/>
</dbReference>
<proteinExistence type="predicted"/>
<evidence type="ECO:0000256" key="4">
    <source>
        <dbReference type="ARBA" id="ARBA00022576"/>
    </source>
</evidence>
<comment type="caution">
    <text evidence="8">The sequence shown here is derived from an EMBL/GenBank/DDBJ whole genome shotgun (WGS) entry which is preliminary data.</text>
</comment>
<dbReference type="GO" id="GO:0006487">
    <property type="term" value="P:protein N-linked glycosylation"/>
    <property type="evidence" value="ECO:0007669"/>
    <property type="project" value="TreeGrafter"/>
</dbReference>
<protein>
    <recommendedName>
        <fullName evidence="3">Glutamine--fructose-6-phosphate aminotransferase [isomerizing]</fullName>
        <ecNumber evidence="2">2.6.1.16</ecNumber>
    </recommendedName>
</protein>
<organism evidence="8 9">
    <name type="scientific">Candidatus Nealsonbacteria bacterium CG02_land_8_20_14_3_00_37_10</name>
    <dbReference type="NCBI Taxonomy" id="1974699"/>
    <lineage>
        <taxon>Bacteria</taxon>
        <taxon>Candidatus Nealsoniibacteriota</taxon>
    </lineage>
</organism>
<dbReference type="SUPFAM" id="SSF56235">
    <property type="entry name" value="N-terminal nucleophile aminohydrolases (Ntn hydrolases)"/>
    <property type="match status" value="1"/>
</dbReference>
<evidence type="ECO:0000256" key="3">
    <source>
        <dbReference type="ARBA" id="ARBA00016090"/>
    </source>
</evidence>
<dbReference type="PANTHER" id="PTHR10937">
    <property type="entry name" value="GLUCOSAMINE--FRUCTOSE-6-PHOSPHATE AMINOTRANSFERASE, ISOMERIZING"/>
    <property type="match status" value="1"/>
</dbReference>
<dbReference type="CDD" id="cd00714">
    <property type="entry name" value="GFAT"/>
    <property type="match status" value="1"/>
</dbReference>
<keyword evidence="4 8" id="KW-0032">Aminotransferase</keyword>
<comment type="catalytic activity">
    <reaction evidence="1">
        <text>D-fructose 6-phosphate + L-glutamine = D-glucosamine 6-phosphate + L-glutamate</text>
        <dbReference type="Rhea" id="RHEA:13237"/>
        <dbReference type="ChEBI" id="CHEBI:29985"/>
        <dbReference type="ChEBI" id="CHEBI:58359"/>
        <dbReference type="ChEBI" id="CHEBI:58725"/>
        <dbReference type="ChEBI" id="CHEBI:61527"/>
        <dbReference type="EC" id="2.6.1.16"/>
    </reaction>
</comment>
<reference evidence="9" key="1">
    <citation type="submission" date="2017-09" db="EMBL/GenBank/DDBJ databases">
        <title>Depth-based differentiation of microbial function through sediment-hosted aquifers and enrichment of novel symbionts in the deep terrestrial subsurface.</title>
        <authorList>
            <person name="Probst A.J."/>
            <person name="Ladd B."/>
            <person name="Jarett J.K."/>
            <person name="Geller-Mcgrath D.E."/>
            <person name="Sieber C.M.K."/>
            <person name="Emerson J.B."/>
            <person name="Anantharaman K."/>
            <person name="Thomas B.C."/>
            <person name="Malmstrom R."/>
            <person name="Stieglmeier M."/>
            <person name="Klingl A."/>
            <person name="Woyke T."/>
            <person name="Ryan C.M."/>
            <person name="Banfield J.F."/>
        </authorList>
    </citation>
    <scope>NUCLEOTIDE SEQUENCE [LARGE SCALE GENOMIC DNA]</scope>
</reference>
<dbReference type="GO" id="GO:0006047">
    <property type="term" value="P:UDP-N-acetylglucosamine metabolic process"/>
    <property type="evidence" value="ECO:0007669"/>
    <property type="project" value="TreeGrafter"/>
</dbReference>
<dbReference type="EC" id="2.6.1.16" evidence="2"/>
<dbReference type="InterPro" id="IPR029055">
    <property type="entry name" value="Ntn_hydrolases_N"/>
</dbReference>
<dbReference type="PROSITE" id="PS51278">
    <property type="entry name" value="GATASE_TYPE_2"/>
    <property type="match status" value="1"/>
</dbReference>
<dbReference type="GO" id="GO:0004360">
    <property type="term" value="F:glutamine-fructose-6-phosphate transaminase (isomerizing) activity"/>
    <property type="evidence" value="ECO:0007669"/>
    <property type="project" value="UniProtKB-EC"/>
</dbReference>
<dbReference type="GO" id="GO:0006002">
    <property type="term" value="P:fructose 6-phosphate metabolic process"/>
    <property type="evidence" value="ECO:0007669"/>
    <property type="project" value="TreeGrafter"/>
</dbReference>
<evidence type="ECO:0000256" key="6">
    <source>
        <dbReference type="ARBA" id="ARBA00022962"/>
    </source>
</evidence>
<feature type="non-terminal residue" evidence="8">
    <location>
        <position position="181"/>
    </location>
</feature>